<organism evidence="2 3">
    <name type="scientific">Staphylococcus simulans UMC-CNS-990</name>
    <dbReference type="NCBI Taxonomy" id="1405498"/>
    <lineage>
        <taxon>Bacteria</taxon>
        <taxon>Bacillati</taxon>
        <taxon>Bacillota</taxon>
        <taxon>Bacilli</taxon>
        <taxon>Bacillales</taxon>
        <taxon>Staphylococcaceae</taxon>
        <taxon>Staphylococcus</taxon>
    </lineage>
</organism>
<sequence>MIRPAKTTDKRAIAELTYIIWQDMELPIVKRFDKSHVIQWLEQSITEIPYRCYCDNVQVYDVEGEVAGVIITYLGKDEMDLEENWLKLDLPKEAKAIGTPLPLREAKSDELYIETVAVFPKYRGRGIATQLMESVIHHSKTYKLSLSCDLVNTGAFRLYERLGFHSEGVIDLYGHDYYHMVIEPQEG</sequence>
<dbReference type="InterPro" id="IPR000182">
    <property type="entry name" value="GNAT_dom"/>
</dbReference>
<dbReference type="Gene3D" id="3.40.630.30">
    <property type="match status" value="1"/>
</dbReference>
<evidence type="ECO:0000313" key="3">
    <source>
        <dbReference type="Proteomes" id="UP000017131"/>
    </source>
</evidence>
<gene>
    <name evidence="2" type="ORF">SSIM_09095</name>
</gene>
<feature type="domain" description="N-acetyltransferase" evidence="1">
    <location>
        <begin position="1"/>
        <end position="185"/>
    </location>
</feature>
<dbReference type="RefSeq" id="WP_023015841.1">
    <property type="nucleotide sequence ID" value="NZ_AXDY01000007.1"/>
</dbReference>
<dbReference type="PANTHER" id="PTHR43259">
    <property type="entry name" value="SPT10P"/>
    <property type="match status" value="1"/>
</dbReference>
<dbReference type="Pfam" id="PF00583">
    <property type="entry name" value="Acetyltransf_1"/>
    <property type="match status" value="1"/>
</dbReference>
<protein>
    <recommendedName>
        <fullName evidence="1">N-acetyltransferase domain-containing protein</fullName>
    </recommendedName>
</protein>
<dbReference type="PANTHER" id="PTHR43259:SF1">
    <property type="entry name" value="N-ACETYLTRANSFERASE DOMAIN-CONTAINING PROTEIN"/>
    <property type="match status" value="1"/>
</dbReference>
<accession>A0ABP2YSQ7</accession>
<dbReference type="EMBL" id="AXDY01000007">
    <property type="protein sequence ID" value="ERS93089.1"/>
    <property type="molecule type" value="Genomic_DNA"/>
</dbReference>
<dbReference type="Proteomes" id="UP000017131">
    <property type="component" value="Unassembled WGS sequence"/>
</dbReference>
<proteinExistence type="predicted"/>
<comment type="caution">
    <text evidence="2">The sequence shown here is derived from an EMBL/GenBank/DDBJ whole genome shotgun (WGS) entry which is preliminary data.</text>
</comment>
<dbReference type="PROSITE" id="PS51186">
    <property type="entry name" value="GNAT"/>
    <property type="match status" value="1"/>
</dbReference>
<dbReference type="SUPFAM" id="SSF55729">
    <property type="entry name" value="Acyl-CoA N-acyltransferases (Nat)"/>
    <property type="match status" value="1"/>
</dbReference>
<dbReference type="CDD" id="cd04301">
    <property type="entry name" value="NAT_SF"/>
    <property type="match status" value="1"/>
</dbReference>
<evidence type="ECO:0000259" key="1">
    <source>
        <dbReference type="PROSITE" id="PS51186"/>
    </source>
</evidence>
<name>A0ABP2YSQ7_STASI</name>
<dbReference type="InterPro" id="IPR016181">
    <property type="entry name" value="Acyl_CoA_acyltransferase"/>
</dbReference>
<keyword evidence="3" id="KW-1185">Reference proteome</keyword>
<evidence type="ECO:0000313" key="2">
    <source>
        <dbReference type="EMBL" id="ERS93089.1"/>
    </source>
</evidence>
<reference evidence="2 3" key="1">
    <citation type="journal article" date="2013" name="Genome Announc.">
        <title>Draft Genome Sequence of Staphylococcus simulans UMC-CNS-990, Isolated from a Case of Chronic Bovine Mastitis.</title>
        <authorList>
            <person name="Calcutt M.J."/>
            <person name="Foecking M.F."/>
            <person name="Hsieh H.Y."/>
            <person name="Perry J."/>
            <person name="Stewart G.C."/>
            <person name="Middleton J.R."/>
        </authorList>
    </citation>
    <scope>NUCLEOTIDE SEQUENCE [LARGE SCALE GENOMIC DNA]</scope>
    <source>
        <strain evidence="2 3">UMC-CNS-990</strain>
    </source>
</reference>
<dbReference type="InterPro" id="IPR052829">
    <property type="entry name" value="N-acetyltransferase_domain"/>
</dbReference>